<dbReference type="EMBL" id="JBHUKR010000016">
    <property type="protein sequence ID" value="MFD2420096.1"/>
    <property type="molecule type" value="Genomic_DNA"/>
</dbReference>
<dbReference type="InterPro" id="IPR003587">
    <property type="entry name" value="Hint_dom_N"/>
</dbReference>
<dbReference type="CDD" id="cd00081">
    <property type="entry name" value="Hint"/>
    <property type="match status" value="1"/>
</dbReference>
<keyword evidence="5" id="KW-1185">Reference proteome</keyword>
<keyword evidence="1" id="KW-0175">Coiled coil</keyword>
<evidence type="ECO:0000259" key="3">
    <source>
        <dbReference type="SMART" id="SM00306"/>
    </source>
</evidence>
<accession>A0ABW5G551</accession>
<organism evidence="4 5">
    <name type="scientific">Amycolatopsis pigmentata</name>
    <dbReference type="NCBI Taxonomy" id="450801"/>
    <lineage>
        <taxon>Bacteria</taxon>
        <taxon>Bacillati</taxon>
        <taxon>Actinomycetota</taxon>
        <taxon>Actinomycetes</taxon>
        <taxon>Pseudonocardiales</taxon>
        <taxon>Pseudonocardiaceae</taxon>
        <taxon>Amycolatopsis</taxon>
    </lineage>
</organism>
<protein>
    <submittedName>
        <fullName evidence="4">Polymorphic toxin-type HINT domain-containing protein</fullName>
    </submittedName>
</protein>
<proteinExistence type="predicted"/>
<dbReference type="RefSeq" id="WP_378268126.1">
    <property type="nucleotide sequence ID" value="NZ_JBHUKR010000016.1"/>
</dbReference>
<evidence type="ECO:0000313" key="5">
    <source>
        <dbReference type="Proteomes" id="UP001597417"/>
    </source>
</evidence>
<feature type="coiled-coil region" evidence="1">
    <location>
        <begin position="571"/>
        <end position="598"/>
    </location>
</feature>
<dbReference type="PROSITE" id="PS50818">
    <property type="entry name" value="INTEIN_C_TER"/>
    <property type="match status" value="1"/>
</dbReference>
<sequence length="1045" mass="107506">MDEGHADAARQAAEDARAVATGARDAAAAAQAALDAVNNAKAAADSAASAGNNAAAAAQASADAASLASNAGADAAKARQAAATAKANAARANRAAAAAGAFAATAANAATVARDAANRAADDAEAAAAAAEDAAAHAGHAVDAANEATTHANAATAAAQAAIDAAEQAQQVYDAARAADAERIATEQEQNDQLAQAASAAAAQVVAKDKWEATQAQLRDAETNRLIAEANDPATDPARVLVDARKVALALAQTGGPWTQAAAYNALSGSDTVAVLFVRTGIAEAAGQDDRTTLRSLAETGTDGFKAAVQAALAGTDADVAAFLRTQDYPGRGTDDRIAVDQVLAAAQDAHNTTLQQAAQKALDAGDDASLRQFLSTRQYTAAATDERIKVNQILAADTSGPELKAAAQVALDGTAGMLHQFLAVEQYTAAQRDQDSATHNNAVAGLLAQASQAAVTASQNANEAQATAATAREQATLATSYSEQAGKDATQAGIYANQAHQSAVEAQDSATQAAQSATTARAAANSAQQSAEQAARSSTWATASANQAARFAADAYDSAHHAYVSSYNAHQDADAAAAAAQQALHAAQQKVDDARTAEAFEQAQYCQQYQAVPQAYTDCIHMITASDYDKATTMLANGSMCELLYQQGTDLHKACLSDVLSPTFKIDQNLTLATVTVNASTQFLLGMLSIELAGLCGAFEPCGLLAMSIIPEGTAFTSWMGIAALDALATTRIQAILERSMVEDEASAAQLAESATNLFRNCGTTTPNSFTGDTGVLMADGSTKLIAQVTPNDQVLASSPYAAGSAAGTVSKVIAGSGTKNLADVEISTSTGVSIIQATSNHPFWVRGLESWVDAGDLNPGERLRTADGREAVVLDVRLHDEKLTVYNLTVNHLHTYYVRGGDTAVLVHNDGCWFTDDPSGPGIWSFAFSELGLLKSSPQSAAYQTRITGAPVGLVYRAGGYNFDGYKGGFLLDAKANYNQFIQSDGKFIGFINAYFIDAARKQLDAAAGTPIRWIFMQPESAALVRQLLADNDIVGIDIAVIP</sequence>
<dbReference type="SMART" id="SM00306">
    <property type="entry name" value="HintN"/>
    <property type="match status" value="1"/>
</dbReference>
<dbReference type="Proteomes" id="UP001597417">
    <property type="component" value="Unassembled WGS sequence"/>
</dbReference>
<gene>
    <name evidence="4" type="ORF">ACFSXZ_27580</name>
</gene>
<dbReference type="Gene3D" id="2.170.16.10">
    <property type="entry name" value="Hedgehog/Intein (Hint) domain"/>
    <property type="match status" value="1"/>
</dbReference>
<evidence type="ECO:0000256" key="1">
    <source>
        <dbReference type="SAM" id="Coils"/>
    </source>
</evidence>
<dbReference type="Pfam" id="PF07591">
    <property type="entry name" value="PT-HINT"/>
    <property type="match status" value="1"/>
</dbReference>
<comment type="caution">
    <text evidence="4">The sequence shown here is derived from an EMBL/GenBank/DDBJ whole genome shotgun (WGS) entry which is preliminary data.</text>
</comment>
<dbReference type="InterPro" id="IPR036844">
    <property type="entry name" value="Hint_dom_sf"/>
</dbReference>
<dbReference type="InterPro" id="IPR030934">
    <property type="entry name" value="Intein_C"/>
</dbReference>
<feature type="coiled-coil region" evidence="1">
    <location>
        <begin position="448"/>
        <end position="475"/>
    </location>
</feature>
<feature type="coiled-coil region" evidence="1">
    <location>
        <begin position="75"/>
        <end position="134"/>
    </location>
</feature>
<evidence type="ECO:0000313" key="4">
    <source>
        <dbReference type="EMBL" id="MFD2420096.1"/>
    </source>
</evidence>
<reference evidence="5" key="1">
    <citation type="journal article" date="2019" name="Int. J. Syst. Evol. Microbiol.">
        <title>The Global Catalogue of Microorganisms (GCM) 10K type strain sequencing project: providing services to taxonomists for standard genome sequencing and annotation.</title>
        <authorList>
            <consortium name="The Broad Institute Genomics Platform"/>
            <consortium name="The Broad Institute Genome Sequencing Center for Infectious Disease"/>
            <person name="Wu L."/>
            <person name="Ma J."/>
        </authorList>
    </citation>
    <scope>NUCLEOTIDE SEQUENCE [LARGE SCALE GENOMIC DNA]</scope>
    <source>
        <strain evidence="5">CGMCC 4.7645</strain>
    </source>
</reference>
<feature type="region of interest" description="Disordered" evidence="2">
    <location>
        <begin position="1"/>
        <end position="21"/>
    </location>
</feature>
<dbReference type="Pfam" id="PF15648">
    <property type="entry name" value="Tox-REase-5"/>
    <property type="match status" value="1"/>
</dbReference>
<feature type="compositionally biased region" description="Basic and acidic residues" evidence="2">
    <location>
        <begin position="1"/>
        <end position="17"/>
    </location>
</feature>
<name>A0ABW5G551_9PSEU</name>
<feature type="domain" description="Hint" evidence="3">
    <location>
        <begin position="768"/>
        <end position="869"/>
    </location>
</feature>
<evidence type="ECO:0000256" key="2">
    <source>
        <dbReference type="SAM" id="MobiDB-lite"/>
    </source>
</evidence>
<dbReference type="InterPro" id="IPR005506">
    <property type="entry name" value="DUF312_ALF"/>
</dbReference>
<dbReference type="InterPro" id="IPR028904">
    <property type="entry name" value="Tox-REase-5_dom"/>
</dbReference>
<dbReference type="Pfam" id="PF03752">
    <property type="entry name" value="ALF"/>
    <property type="match status" value="4"/>
</dbReference>
<dbReference type="SUPFAM" id="SSF51294">
    <property type="entry name" value="Hedgehog/intein (Hint) domain"/>
    <property type="match status" value="1"/>
</dbReference>
<dbReference type="NCBIfam" id="TIGR01443">
    <property type="entry name" value="intein_Cterm"/>
    <property type="match status" value="1"/>
</dbReference>